<sequence>MPKTIFITSFHVLVSRNILLSPLCHLLKQDGWRIVIIVPEKKHQYFKDTFGDTQTEIIGVKNVLNRADNFFKDLALSALRTRSLLVMKKRKMGVRVPFYLRIFFFAPLLKSLIPFLYRLVIPRHSFHDIFLHYQPALVFSTDVFSSNDCRLMREAKTHGIKTVGMVRSWDNLTAKGGFRFVPDVLVVQNEIAKREAVELHAIPSEKVFVVGIPHYDRYLAADPNEEFYDAKLGVPRGQKFVLYAPLGDRIVKVGDIVQKHKYDAGMVALLDRLVPPDYFIIVRLPPTDTITVDRDALSPRVIFQEPGVRFGPDHKGIRLSEMSEEDDRLLCATLKRAAVVINPFSSLCIDAAFLDRPIITPSFDPYPVPYWESVRRLQEFEHFRPVMEGGGTKVVESEAELEKAIKTYMMDQSQDRQRRRLFAERECYKLDGRSSERLFYVLKSNSAIRVNQ</sequence>
<evidence type="ECO:0000256" key="1">
    <source>
        <dbReference type="SAM" id="Phobius"/>
    </source>
</evidence>
<gene>
    <name evidence="2" type="ORF">A3D56_00455</name>
</gene>
<keyword evidence="1" id="KW-1133">Transmembrane helix</keyword>
<dbReference type="InterPro" id="IPR043148">
    <property type="entry name" value="TagF_C"/>
</dbReference>
<dbReference type="Proteomes" id="UP000177943">
    <property type="component" value="Unassembled WGS sequence"/>
</dbReference>
<dbReference type="InterPro" id="IPR007554">
    <property type="entry name" value="Glycerophosphate_synth"/>
</dbReference>
<evidence type="ECO:0008006" key="4">
    <source>
        <dbReference type="Google" id="ProtNLM"/>
    </source>
</evidence>
<organism evidence="2 3">
    <name type="scientific">Candidatus Taylorbacteria bacterium RIFCSPHIGHO2_02_FULL_45_35</name>
    <dbReference type="NCBI Taxonomy" id="1802311"/>
    <lineage>
        <taxon>Bacteria</taxon>
        <taxon>Candidatus Tayloriibacteriota</taxon>
    </lineage>
</organism>
<reference evidence="2 3" key="1">
    <citation type="journal article" date="2016" name="Nat. Commun.">
        <title>Thousands of microbial genomes shed light on interconnected biogeochemical processes in an aquifer system.</title>
        <authorList>
            <person name="Anantharaman K."/>
            <person name="Brown C.T."/>
            <person name="Hug L.A."/>
            <person name="Sharon I."/>
            <person name="Castelle C.J."/>
            <person name="Probst A.J."/>
            <person name="Thomas B.C."/>
            <person name="Singh A."/>
            <person name="Wilkins M.J."/>
            <person name="Karaoz U."/>
            <person name="Brodie E.L."/>
            <person name="Williams K.H."/>
            <person name="Hubbard S.S."/>
            <person name="Banfield J.F."/>
        </authorList>
    </citation>
    <scope>NUCLEOTIDE SEQUENCE [LARGE SCALE GENOMIC DNA]</scope>
</reference>
<dbReference type="Gene3D" id="3.40.50.12580">
    <property type="match status" value="1"/>
</dbReference>
<dbReference type="AlphaFoldDB" id="A0A1G2MQM7"/>
<keyword evidence="1" id="KW-0812">Transmembrane</keyword>
<feature type="transmembrane region" description="Helical" evidence="1">
    <location>
        <begin position="98"/>
        <end position="117"/>
    </location>
</feature>
<dbReference type="GO" id="GO:0016020">
    <property type="term" value="C:membrane"/>
    <property type="evidence" value="ECO:0007669"/>
    <property type="project" value="InterPro"/>
</dbReference>
<comment type="caution">
    <text evidence="2">The sequence shown here is derived from an EMBL/GenBank/DDBJ whole genome shotgun (WGS) entry which is preliminary data.</text>
</comment>
<evidence type="ECO:0000313" key="2">
    <source>
        <dbReference type="EMBL" id="OHA26158.1"/>
    </source>
</evidence>
<name>A0A1G2MQM7_9BACT</name>
<proteinExistence type="predicted"/>
<protein>
    <recommendedName>
        <fullName evidence="4">Glycosyltransferase subfamily 4-like N-terminal domain-containing protein</fullName>
    </recommendedName>
</protein>
<dbReference type="EMBL" id="MHRP01000036">
    <property type="protein sequence ID" value="OHA26158.1"/>
    <property type="molecule type" value="Genomic_DNA"/>
</dbReference>
<evidence type="ECO:0000313" key="3">
    <source>
        <dbReference type="Proteomes" id="UP000177943"/>
    </source>
</evidence>
<dbReference type="SUPFAM" id="SSF53756">
    <property type="entry name" value="UDP-Glycosyltransferase/glycogen phosphorylase"/>
    <property type="match status" value="1"/>
</dbReference>
<dbReference type="Pfam" id="PF04464">
    <property type="entry name" value="Glyphos_transf"/>
    <property type="match status" value="1"/>
</dbReference>
<keyword evidence="1" id="KW-0472">Membrane</keyword>
<dbReference type="GO" id="GO:0047355">
    <property type="term" value="F:CDP-glycerol glycerophosphotransferase activity"/>
    <property type="evidence" value="ECO:0007669"/>
    <property type="project" value="InterPro"/>
</dbReference>
<accession>A0A1G2MQM7</accession>